<dbReference type="EMBL" id="CACVAT010000405">
    <property type="protein sequence ID" value="CAA6825232.1"/>
    <property type="molecule type" value="Genomic_DNA"/>
</dbReference>
<gene>
    <name evidence="1" type="ORF">HELGO_WM44808</name>
</gene>
<organism evidence="1">
    <name type="scientific">uncultured Thiotrichaceae bacterium</name>
    <dbReference type="NCBI Taxonomy" id="298394"/>
    <lineage>
        <taxon>Bacteria</taxon>
        <taxon>Pseudomonadati</taxon>
        <taxon>Pseudomonadota</taxon>
        <taxon>Gammaproteobacteria</taxon>
        <taxon>Thiotrichales</taxon>
        <taxon>Thiotrichaceae</taxon>
        <taxon>environmental samples</taxon>
    </lineage>
</organism>
<evidence type="ECO:0008006" key="2">
    <source>
        <dbReference type="Google" id="ProtNLM"/>
    </source>
</evidence>
<sequence>MIYSLSEIDTHVKKAARGAGFDWGCAEEAGKGARLLAAYQLPGMRVVTNYLEQKVERPSVFQSPKRVLRHWQPQTDDGMLCPLLTGECLSDPGPDACLDTLVLQDVAAPLLLLPSVFLLTREYGHTLELRWRGVHLVCHAGYLDVQENVALDADHVDQCSIRNAQGAAAGNLGRDVDSAIWGRLDRLAKLTYVAATEASRAGAGPAE</sequence>
<name>A0A6S6TX92_9GAMM</name>
<evidence type="ECO:0000313" key="1">
    <source>
        <dbReference type="EMBL" id="CAA6825232.1"/>
    </source>
</evidence>
<protein>
    <recommendedName>
        <fullName evidence="2">DUF3726 domain-containing protein</fullName>
    </recommendedName>
</protein>
<dbReference type="InterPro" id="IPR022201">
    <property type="entry name" value="DUF3726"/>
</dbReference>
<dbReference type="Pfam" id="PF12525">
    <property type="entry name" value="DUF3726"/>
    <property type="match status" value="1"/>
</dbReference>
<accession>A0A6S6TX92</accession>
<dbReference type="AlphaFoldDB" id="A0A6S6TX92"/>
<proteinExistence type="predicted"/>
<reference evidence="1" key="1">
    <citation type="submission" date="2020-01" db="EMBL/GenBank/DDBJ databases">
        <authorList>
            <person name="Meier V. D."/>
            <person name="Meier V D."/>
        </authorList>
    </citation>
    <scope>NUCLEOTIDE SEQUENCE</scope>
    <source>
        <strain evidence="1">HLG_WM_MAG_09</strain>
    </source>
</reference>